<comment type="caution">
    <text evidence="1">The sequence shown here is derived from an EMBL/GenBank/DDBJ whole genome shotgun (WGS) entry which is preliminary data.</text>
</comment>
<dbReference type="AlphaFoldDB" id="A0A2G5PBR3"/>
<accession>A0A2G5PBR3</accession>
<reference evidence="1 2" key="1">
    <citation type="journal article" date="2017" name="Infect. Genet. Evol.">
        <title>The new phylogeny of the genus Mycobacterium: The old and the news.</title>
        <authorList>
            <person name="Tortoli E."/>
            <person name="Fedrizzi T."/>
            <person name="Meehan C.J."/>
            <person name="Trovato A."/>
            <person name="Grottola A."/>
            <person name="Giacobazzi E."/>
            <person name="Serpini G.F."/>
            <person name="Tagliazucchi S."/>
            <person name="Fabio A."/>
            <person name="Bettua C."/>
            <person name="Bertorelli R."/>
            <person name="Frascaro F."/>
            <person name="De Sanctis V."/>
            <person name="Pecorari M."/>
            <person name="Jousson O."/>
            <person name="Segata N."/>
            <person name="Cirillo D.M."/>
        </authorList>
    </citation>
    <scope>NUCLEOTIDE SEQUENCE [LARGE SCALE GENOMIC DNA]</scope>
    <source>
        <strain evidence="1 2">CIP1034565</strain>
    </source>
</reference>
<protein>
    <submittedName>
        <fullName evidence="1">Uncharacterized protein</fullName>
    </submittedName>
</protein>
<dbReference type="OrthoDB" id="4640569at2"/>
<name>A0A2G5PBR3_9MYCO</name>
<dbReference type="Proteomes" id="UP000230551">
    <property type="component" value="Unassembled WGS sequence"/>
</dbReference>
<organism evidence="1 2">
    <name type="scientific">Mycolicibacterium brumae</name>
    <dbReference type="NCBI Taxonomy" id="85968"/>
    <lineage>
        <taxon>Bacteria</taxon>
        <taxon>Bacillati</taxon>
        <taxon>Actinomycetota</taxon>
        <taxon>Actinomycetes</taxon>
        <taxon>Mycobacteriales</taxon>
        <taxon>Mycobacteriaceae</taxon>
        <taxon>Mycolicibacterium</taxon>
    </lineage>
</organism>
<evidence type="ECO:0000313" key="2">
    <source>
        <dbReference type="Proteomes" id="UP000230551"/>
    </source>
</evidence>
<evidence type="ECO:0000313" key="1">
    <source>
        <dbReference type="EMBL" id="PIB75798.1"/>
    </source>
</evidence>
<keyword evidence="2" id="KW-1185">Reference proteome</keyword>
<sequence>MSQHGSLKSDTDGAQKFGTWRFTRWDTTPAESRRPSSAPGSTCVLWLYWAAKSGDQDMVYVPLKVAANSLQLSYIGRGNTLVWNRV</sequence>
<dbReference type="STRING" id="85968.GCA_900073015_03028"/>
<gene>
    <name evidence="1" type="ORF">CQY22_008725</name>
</gene>
<proteinExistence type="predicted"/>
<dbReference type="EMBL" id="PDCN02000008">
    <property type="protein sequence ID" value="PIB75798.1"/>
    <property type="molecule type" value="Genomic_DNA"/>
</dbReference>
<dbReference type="RefSeq" id="WP_090591135.1">
    <property type="nucleotide sequence ID" value="NZ_CP104302.1"/>
</dbReference>